<accession>A0A5K7YPA7</accession>
<dbReference type="AlphaFoldDB" id="A0A5K7YPA7"/>
<gene>
    <name evidence="1" type="ORF">DSCA_55520</name>
</gene>
<name>A0A5K7YPA7_9BACT</name>
<organism evidence="1 2">
    <name type="scientific">Desulfosarcina alkanivorans</name>
    <dbReference type="NCBI Taxonomy" id="571177"/>
    <lineage>
        <taxon>Bacteria</taxon>
        <taxon>Pseudomonadati</taxon>
        <taxon>Thermodesulfobacteriota</taxon>
        <taxon>Desulfobacteria</taxon>
        <taxon>Desulfobacterales</taxon>
        <taxon>Desulfosarcinaceae</taxon>
        <taxon>Desulfosarcina</taxon>
    </lineage>
</organism>
<dbReference type="EMBL" id="AP021874">
    <property type="protein sequence ID" value="BBO71622.1"/>
    <property type="molecule type" value="Genomic_DNA"/>
</dbReference>
<evidence type="ECO:0000313" key="2">
    <source>
        <dbReference type="Proteomes" id="UP000427906"/>
    </source>
</evidence>
<sequence length="85" mass="9812">MVNSGAFPVWAWHFTPWLHKKHGQGVSWSDLMILWCRDVCPGRPITRGAFKGAVGHTYYPQGKARVDRLRYGIWERAARLRTMGD</sequence>
<proteinExistence type="predicted"/>
<keyword evidence="2" id="KW-1185">Reference proteome</keyword>
<dbReference type="KEGG" id="dalk:DSCA_55520"/>
<reference evidence="1 2" key="1">
    <citation type="submission" date="2019-11" db="EMBL/GenBank/DDBJ databases">
        <title>Comparative genomics of hydrocarbon-degrading Desulfosarcina strains.</title>
        <authorList>
            <person name="Watanabe M."/>
            <person name="Kojima H."/>
            <person name="Fukui M."/>
        </authorList>
    </citation>
    <scope>NUCLEOTIDE SEQUENCE [LARGE SCALE GENOMIC DNA]</scope>
    <source>
        <strain evidence="1 2">PL12</strain>
    </source>
</reference>
<dbReference type="Proteomes" id="UP000427906">
    <property type="component" value="Chromosome"/>
</dbReference>
<protein>
    <submittedName>
        <fullName evidence="1">Uncharacterized protein</fullName>
    </submittedName>
</protein>
<evidence type="ECO:0000313" key="1">
    <source>
        <dbReference type="EMBL" id="BBO71622.1"/>
    </source>
</evidence>